<keyword evidence="3" id="KW-1185">Reference proteome</keyword>
<dbReference type="AlphaFoldDB" id="A0A1A9V974"/>
<evidence type="ECO:0000313" key="3">
    <source>
        <dbReference type="Proteomes" id="UP000078200"/>
    </source>
</evidence>
<dbReference type="Proteomes" id="UP000078200">
    <property type="component" value="Unassembled WGS sequence"/>
</dbReference>
<accession>A0A1A9V974</accession>
<dbReference type="VEuPathDB" id="VectorBase:GAUT029897"/>
<feature type="compositionally biased region" description="Low complexity" evidence="1">
    <location>
        <begin position="190"/>
        <end position="209"/>
    </location>
</feature>
<feature type="region of interest" description="Disordered" evidence="1">
    <location>
        <begin position="182"/>
        <end position="228"/>
    </location>
</feature>
<evidence type="ECO:0000256" key="1">
    <source>
        <dbReference type="SAM" id="MobiDB-lite"/>
    </source>
</evidence>
<feature type="compositionally biased region" description="Basic and acidic residues" evidence="1">
    <location>
        <begin position="1"/>
        <end position="11"/>
    </location>
</feature>
<sequence>MLLAMRRESEHHHHSHQHLSGNDTANVLTPPSLNEITVLTTTTATTTTNGFTPSNTLNLSTASSSTATDSLNAPSTPLLSLGRNTLQFTAPPPAPPPPTISVQSGPQFGFYSPNSTAASSTYLHHYPHTTPTHIAPQAVDNACPSYAGQSSSRATATPSAELDEYVDILQVQQLLLDSSSLNPQTGHQQIPITSNTSITTASSINSSDSHPSTSQAQVSLPKPQPRPRLNLQKASEYAAQHQADSPSSRRMLLDYPNPYLYSNHYHTSPSEDLVALWFGSNGSGKCSPLEFKVY</sequence>
<name>A0A1A9V974_GLOAU</name>
<protein>
    <submittedName>
        <fullName evidence="2">Uncharacterized protein</fullName>
    </submittedName>
</protein>
<evidence type="ECO:0000313" key="2">
    <source>
        <dbReference type="EnsemblMetazoa" id="GAUT029897-PA"/>
    </source>
</evidence>
<dbReference type="STRING" id="7395.A0A1A9V974"/>
<proteinExistence type="predicted"/>
<dbReference type="EnsemblMetazoa" id="GAUT029897-RA">
    <property type="protein sequence ID" value="GAUT029897-PA"/>
    <property type="gene ID" value="GAUT029897"/>
</dbReference>
<feature type="region of interest" description="Disordered" evidence="1">
    <location>
        <begin position="1"/>
        <end position="28"/>
    </location>
</feature>
<feature type="compositionally biased region" description="Polar residues" evidence="1">
    <location>
        <begin position="19"/>
        <end position="28"/>
    </location>
</feature>
<reference evidence="2" key="1">
    <citation type="submission" date="2020-05" db="UniProtKB">
        <authorList>
            <consortium name="EnsemblMetazoa"/>
        </authorList>
    </citation>
    <scope>IDENTIFICATION</scope>
    <source>
        <strain evidence="2">TTRI</strain>
    </source>
</reference>
<organism evidence="2 3">
    <name type="scientific">Glossina austeni</name>
    <name type="common">Savannah tsetse fly</name>
    <dbReference type="NCBI Taxonomy" id="7395"/>
    <lineage>
        <taxon>Eukaryota</taxon>
        <taxon>Metazoa</taxon>
        <taxon>Ecdysozoa</taxon>
        <taxon>Arthropoda</taxon>
        <taxon>Hexapoda</taxon>
        <taxon>Insecta</taxon>
        <taxon>Pterygota</taxon>
        <taxon>Neoptera</taxon>
        <taxon>Endopterygota</taxon>
        <taxon>Diptera</taxon>
        <taxon>Brachycera</taxon>
        <taxon>Muscomorpha</taxon>
        <taxon>Hippoboscoidea</taxon>
        <taxon>Glossinidae</taxon>
        <taxon>Glossina</taxon>
    </lineage>
</organism>